<dbReference type="CDD" id="cd00118">
    <property type="entry name" value="LysM"/>
    <property type="match status" value="2"/>
</dbReference>
<proteinExistence type="predicted"/>
<dbReference type="Pfam" id="PF01476">
    <property type="entry name" value="LysM"/>
    <property type="match status" value="2"/>
</dbReference>
<gene>
    <name evidence="3" type="ORF">A2817_01320</name>
</gene>
<organism evidence="3 4">
    <name type="scientific">Candidatus Yanofskybacteria bacterium RIFCSPHIGHO2_01_FULL_39_8b</name>
    <dbReference type="NCBI Taxonomy" id="1802659"/>
    <lineage>
        <taxon>Bacteria</taxon>
        <taxon>Candidatus Yanofskyibacteriota</taxon>
    </lineage>
</organism>
<evidence type="ECO:0000259" key="2">
    <source>
        <dbReference type="PROSITE" id="PS51782"/>
    </source>
</evidence>
<dbReference type="PANTHER" id="PTHR21666">
    <property type="entry name" value="PEPTIDASE-RELATED"/>
    <property type="match status" value="1"/>
</dbReference>
<name>A0A1F8EDC8_9BACT</name>
<dbReference type="InterPro" id="IPR011055">
    <property type="entry name" value="Dup_hybrid_motif"/>
</dbReference>
<accession>A0A1F8EDC8</accession>
<dbReference type="Gene3D" id="2.70.70.10">
    <property type="entry name" value="Glucose Permease (Domain IIA)"/>
    <property type="match status" value="1"/>
</dbReference>
<dbReference type="Proteomes" id="UP000177594">
    <property type="component" value="Unassembled WGS sequence"/>
</dbReference>
<dbReference type="EMBL" id="MGIZ01000045">
    <property type="protein sequence ID" value="OGM97955.1"/>
    <property type="molecule type" value="Genomic_DNA"/>
</dbReference>
<evidence type="ECO:0000256" key="1">
    <source>
        <dbReference type="SAM" id="Phobius"/>
    </source>
</evidence>
<dbReference type="SUPFAM" id="SSF51261">
    <property type="entry name" value="Duplicated hybrid motif"/>
    <property type="match status" value="1"/>
</dbReference>
<dbReference type="Gene3D" id="3.10.350.10">
    <property type="entry name" value="LysM domain"/>
    <property type="match status" value="2"/>
</dbReference>
<keyword evidence="1" id="KW-0472">Membrane</keyword>
<dbReference type="GO" id="GO:0004222">
    <property type="term" value="F:metalloendopeptidase activity"/>
    <property type="evidence" value="ECO:0007669"/>
    <property type="project" value="TreeGrafter"/>
</dbReference>
<dbReference type="InterPro" id="IPR050570">
    <property type="entry name" value="Cell_wall_metabolism_enzyme"/>
</dbReference>
<reference evidence="3 4" key="1">
    <citation type="journal article" date="2016" name="Nat. Commun.">
        <title>Thousands of microbial genomes shed light on interconnected biogeochemical processes in an aquifer system.</title>
        <authorList>
            <person name="Anantharaman K."/>
            <person name="Brown C.T."/>
            <person name="Hug L.A."/>
            <person name="Sharon I."/>
            <person name="Castelle C.J."/>
            <person name="Probst A.J."/>
            <person name="Thomas B.C."/>
            <person name="Singh A."/>
            <person name="Wilkins M.J."/>
            <person name="Karaoz U."/>
            <person name="Brodie E.L."/>
            <person name="Williams K.H."/>
            <person name="Hubbard S.S."/>
            <person name="Banfield J.F."/>
        </authorList>
    </citation>
    <scope>NUCLEOTIDE SEQUENCE [LARGE SCALE GENOMIC DNA]</scope>
</reference>
<dbReference type="PANTHER" id="PTHR21666:SF270">
    <property type="entry name" value="MUREIN HYDROLASE ACTIVATOR ENVC"/>
    <property type="match status" value="1"/>
</dbReference>
<dbReference type="InterPro" id="IPR036779">
    <property type="entry name" value="LysM_dom_sf"/>
</dbReference>
<feature type="transmembrane region" description="Helical" evidence="1">
    <location>
        <begin position="48"/>
        <end position="64"/>
    </location>
</feature>
<dbReference type="InterPro" id="IPR016047">
    <property type="entry name" value="M23ase_b-sheet_dom"/>
</dbReference>
<dbReference type="SMART" id="SM00257">
    <property type="entry name" value="LysM"/>
    <property type="match status" value="2"/>
</dbReference>
<dbReference type="CDD" id="cd12797">
    <property type="entry name" value="M23_peptidase"/>
    <property type="match status" value="1"/>
</dbReference>
<sequence length="394" mass="43187">MSFLGLKYRILTFNHISAYYKNYRESLFRTVGRVLRVKKIASFAKSDFFWFWGTLVLVFFMLMLKGSTGEGQPTIFANLIEEYVEETSVSFADYTQIPAQLADISTLAALNTDNLGRGGQETEITPNPVNENSLMAHSPISTDYMETGGFKRNQITEYTVQTGDLLSFIASDYGVSVNSLIWANQLKDADSISPGQTLKIPPVSGVIHWVKKNDTIASIAKKYSAEESKIIEFNSLPQSGELQVGGEIIVPDGQIKSTYVASITNNATVKRFGYLPNLSDYFMQPANGYNWGRIHGRNGVDIANSCGTPIYAAANGSVAIADGTGYNGGFGKFVKLIHSNGTETLYAHATKLLISIGEYAQRGQMIALMGSTGRSTGCHLHFEVHGARNPLARY</sequence>
<dbReference type="InterPro" id="IPR018392">
    <property type="entry name" value="LysM"/>
</dbReference>
<dbReference type="PROSITE" id="PS51782">
    <property type="entry name" value="LYSM"/>
    <property type="match status" value="2"/>
</dbReference>
<feature type="domain" description="LysM" evidence="2">
    <location>
        <begin position="206"/>
        <end position="250"/>
    </location>
</feature>
<protein>
    <recommendedName>
        <fullName evidence="2">LysM domain-containing protein</fullName>
    </recommendedName>
</protein>
<evidence type="ECO:0000313" key="4">
    <source>
        <dbReference type="Proteomes" id="UP000177594"/>
    </source>
</evidence>
<comment type="caution">
    <text evidence="3">The sequence shown here is derived from an EMBL/GenBank/DDBJ whole genome shotgun (WGS) entry which is preliminary data.</text>
</comment>
<keyword evidence="1" id="KW-0812">Transmembrane</keyword>
<feature type="domain" description="LysM" evidence="2">
    <location>
        <begin position="156"/>
        <end position="200"/>
    </location>
</feature>
<dbReference type="Pfam" id="PF01551">
    <property type="entry name" value="Peptidase_M23"/>
    <property type="match status" value="1"/>
</dbReference>
<keyword evidence="1" id="KW-1133">Transmembrane helix</keyword>
<dbReference type="AlphaFoldDB" id="A0A1F8EDC8"/>
<evidence type="ECO:0000313" key="3">
    <source>
        <dbReference type="EMBL" id="OGM97955.1"/>
    </source>
</evidence>